<feature type="binding site" evidence="8">
    <location>
        <position position="374"/>
    </location>
    <ligand>
        <name>Mn(2+)</name>
        <dbReference type="ChEBI" id="CHEBI:29035"/>
        <label>2</label>
    </ligand>
</feature>
<dbReference type="PRINTS" id="PR00481">
    <property type="entry name" value="LAMNOPPTDASE"/>
</dbReference>
<feature type="binding site" evidence="8">
    <location>
        <position position="374"/>
    </location>
    <ligand>
        <name>Mn(2+)</name>
        <dbReference type="ChEBI" id="CHEBI:29035"/>
        <label>1</label>
    </ligand>
</feature>
<dbReference type="GO" id="GO:0030145">
    <property type="term" value="F:manganese ion binding"/>
    <property type="evidence" value="ECO:0007669"/>
    <property type="project" value="UniProtKB-UniRule"/>
</dbReference>
<dbReference type="PANTHER" id="PTHR11963:SF23">
    <property type="entry name" value="CYTOSOL AMINOPEPTIDASE"/>
    <property type="match status" value="1"/>
</dbReference>
<keyword evidence="4 8" id="KW-0031">Aminopeptidase</keyword>
<keyword evidence="8" id="KW-0464">Manganese</keyword>
<evidence type="ECO:0000259" key="10">
    <source>
        <dbReference type="PROSITE" id="PS00631"/>
    </source>
</evidence>
<keyword evidence="8" id="KW-0963">Cytoplasm</keyword>
<keyword evidence="8" id="KW-0479">Metal-binding</keyword>
<gene>
    <name evidence="8" type="primary">pepA</name>
    <name evidence="11" type="ORF">SAMN04487849_104119</name>
</gene>
<dbReference type="InterPro" id="IPR011356">
    <property type="entry name" value="Leucine_aapep/pepB"/>
</dbReference>
<dbReference type="Gene3D" id="3.40.220.10">
    <property type="entry name" value="Leucine Aminopeptidase, subunit E, domain 1"/>
    <property type="match status" value="1"/>
</dbReference>
<dbReference type="InterPro" id="IPR000819">
    <property type="entry name" value="Peptidase_M17_C"/>
</dbReference>
<feature type="binding site" evidence="8">
    <location>
        <position position="290"/>
    </location>
    <ligand>
        <name>Mn(2+)</name>
        <dbReference type="ChEBI" id="CHEBI:29035"/>
        <label>2</label>
    </ligand>
</feature>
<comment type="similarity">
    <text evidence="3 8">Belongs to the peptidase M17 family.</text>
</comment>
<evidence type="ECO:0000256" key="7">
    <source>
        <dbReference type="ARBA" id="ARBA00049972"/>
    </source>
</evidence>
<feature type="region of interest" description="Disordered" evidence="9">
    <location>
        <begin position="1"/>
        <end position="23"/>
    </location>
</feature>
<organism evidence="11 12">
    <name type="scientific">Micrococcus luteus</name>
    <name type="common">Micrococcus lysodeikticus</name>
    <dbReference type="NCBI Taxonomy" id="1270"/>
    <lineage>
        <taxon>Bacteria</taxon>
        <taxon>Bacillati</taxon>
        <taxon>Actinomycetota</taxon>
        <taxon>Actinomycetes</taxon>
        <taxon>Micrococcales</taxon>
        <taxon>Micrococcaceae</taxon>
        <taxon>Micrococcus</taxon>
    </lineage>
</organism>
<dbReference type="CDD" id="cd00433">
    <property type="entry name" value="Peptidase_M17"/>
    <property type="match status" value="1"/>
</dbReference>
<accession>A0ABD7M6S5</accession>
<reference evidence="11 12" key="1">
    <citation type="submission" date="2016-11" db="EMBL/GenBank/DDBJ databases">
        <authorList>
            <person name="Varghese N."/>
            <person name="Submissions S."/>
        </authorList>
    </citation>
    <scope>NUCLEOTIDE SEQUENCE [LARGE SCALE GENOMIC DNA]</scope>
    <source>
        <strain evidence="11 12">VTM4R57</strain>
    </source>
</reference>
<evidence type="ECO:0000256" key="8">
    <source>
        <dbReference type="HAMAP-Rule" id="MF_00181"/>
    </source>
</evidence>
<dbReference type="GO" id="GO:0008235">
    <property type="term" value="F:metalloexopeptidase activity"/>
    <property type="evidence" value="ECO:0007669"/>
    <property type="project" value="UniProtKB-UniRule"/>
</dbReference>
<keyword evidence="5 8" id="KW-0645">Protease</keyword>
<evidence type="ECO:0000256" key="3">
    <source>
        <dbReference type="ARBA" id="ARBA00009528"/>
    </source>
</evidence>
<dbReference type="PROSITE" id="PS00631">
    <property type="entry name" value="CYTOSOL_AP"/>
    <property type="match status" value="1"/>
</dbReference>
<feature type="binding site" evidence="8">
    <location>
        <position position="372"/>
    </location>
    <ligand>
        <name>Mn(2+)</name>
        <dbReference type="ChEBI" id="CHEBI:29035"/>
        <label>1</label>
    </ligand>
</feature>
<feature type="binding site" evidence="8">
    <location>
        <position position="313"/>
    </location>
    <ligand>
        <name>Mn(2+)</name>
        <dbReference type="ChEBI" id="CHEBI:29035"/>
        <label>2</label>
    </ligand>
</feature>
<dbReference type="NCBIfam" id="NF002073">
    <property type="entry name" value="PRK00913.1-2"/>
    <property type="match status" value="1"/>
</dbReference>
<dbReference type="GO" id="GO:0006508">
    <property type="term" value="P:proteolysis"/>
    <property type="evidence" value="ECO:0007669"/>
    <property type="project" value="UniProtKB-KW"/>
</dbReference>
<dbReference type="InterPro" id="IPR043472">
    <property type="entry name" value="Macro_dom-like"/>
</dbReference>
<dbReference type="InterPro" id="IPR023042">
    <property type="entry name" value="Peptidase_M17_leu_NH2_pept"/>
</dbReference>
<evidence type="ECO:0000256" key="2">
    <source>
        <dbReference type="ARBA" id="ARBA00000967"/>
    </source>
</evidence>
<evidence type="ECO:0000256" key="9">
    <source>
        <dbReference type="SAM" id="MobiDB-lite"/>
    </source>
</evidence>
<dbReference type="EC" id="3.4.11.10" evidence="8"/>
<dbReference type="GO" id="GO:0004177">
    <property type="term" value="F:aminopeptidase activity"/>
    <property type="evidence" value="ECO:0007669"/>
    <property type="project" value="UniProtKB-UniRule"/>
</dbReference>
<dbReference type="Proteomes" id="UP000184253">
    <property type="component" value="Unassembled WGS sequence"/>
</dbReference>
<comment type="catalytic activity">
    <reaction evidence="2 8">
        <text>Release of an N-terminal amino acid, preferentially leucine, but not glutamic or aspartic acids.</text>
        <dbReference type="EC" id="3.4.11.10"/>
    </reaction>
</comment>
<evidence type="ECO:0000256" key="4">
    <source>
        <dbReference type="ARBA" id="ARBA00022438"/>
    </source>
</evidence>
<feature type="active site" evidence="8">
    <location>
        <position position="302"/>
    </location>
</feature>
<sequence>MTRDGPAHPAGRIPHPRKRGPSVITLDRPTLTARALEDLTASALVVGVGTGPDGPVLLTDALLAEAATALEASFELLGVRGAEDEVHRLPGLGGVPVPLLVLAGVGGLDDDGEAADESLRRAAGAAVRSLAGTDAVALALPADTPARLAAVAEGAVLGAYAFTAQKSERARAETDTSRPVREVEVVTPLAAADADPVLRRAAVVGDAVCAVRDLVNTAPSHLYPATFADAVAEDLADSSVSVDVWDEDRLRAEGFGGILAIGQGSSRPPRLVRIEHAPADAAAHIALVGKGITFDTGGISLKPAASMMTMKSDMAGAATVFAVVRAAAALDVPVKVTGWLALAENMPSGTAIRPSDVITMYGGKTVEVMNTDAEGRVVMADALVAATDERPDAVLDVATLTGAQLVALGVRHTGVMGDDALRDEVVAAADAAGELAWGMPLPEQLRASLTSRVADISNMGDRFGGMMTAATFLREFVDAGRSEGDAAARTPWAHLDIAGPSFNESAAYGYTPQDATGVMVRTLVGLIEGRAR</sequence>
<evidence type="ECO:0000256" key="6">
    <source>
        <dbReference type="ARBA" id="ARBA00022801"/>
    </source>
</evidence>
<dbReference type="Pfam" id="PF00883">
    <property type="entry name" value="Peptidase_M17"/>
    <property type="match status" value="1"/>
</dbReference>
<comment type="catalytic activity">
    <reaction evidence="1 8">
        <text>Release of an N-terminal amino acid, Xaa-|-Yaa-, in which Xaa is preferably Leu, but may be other amino acids including Pro although not Arg or Lys, and Yaa may be Pro. Amino acid amides and methyl esters are also readily hydrolyzed, but rates on arylamides are exceedingly low.</text>
        <dbReference type="EC" id="3.4.11.1"/>
    </reaction>
</comment>
<dbReference type="AlphaFoldDB" id="A0ABD7M6S5"/>
<dbReference type="EMBL" id="FRCE01000004">
    <property type="protein sequence ID" value="SHL52131.1"/>
    <property type="molecule type" value="Genomic_DNA"/>
</dbReference>
<evidence type="ECO:0000313" key="12">
    <source>
        <dbReference type="Proteomes" id="UP000184253"/>
    </source>
</evidence>
<evidence type="ECO:0000313" key="11">
    <source>
        <dbReference type="EMBL" id="SHL52131.1"/>
    </source>
</evidence>
<keyword evidence="6 8" id="KW-0378">Hydrolase</keyword>
<comment type="cofactor">
    <cofactor evidence="8">
        <name>Mn(2+)</name>
        <dbReference type="ChEBI" id="CHEBI:29035"/>
    </cofactor>
    <text evidence="8">Binds 2 manganese ions per subunit.</text>
</comment>
<dbReference type="Pfam" id="PF02789">
    <property type="entry name" value="Peptidase_M17_N"/>
    <property type="match status" value="1"/>
</dbReference>
<dbReference type="SUPFAM" id="SSF53187">
    <property type="entry name" value="Zn-dependent exopeptidases"/>
    <property type="match status" value="1"/>
</dbReference>
<dbReference type="SUPFAM" id="SSF52949">
    <property type="entry name" value="Macro domain-like"/>
    <property type="match status" value="1"/>
</dbReference>
<dbReference type="EC" id="3.4.11.1" evidence="8"/>
<comment type="subcellular location">
    <subcellularLocation>
        <location evidence="8">Cytoplasm</location>
    </subcellularLocation>
</comment>
<feature type="active site" evidence="8">
    <location>
        <position position="376"/>
    </location>
</feature>
<dbReference type="InterPro" id="IPR008283">
    <property type="entry name" value="Peptidase_M17_N"/>
</dbReference>
<dbReference type="PANTHER" id="PTHR11963">
    <property type="entry name" value="LEUCINE AMINOPEPTIDASE-RELATED"/>
    <property type="match status" value="1"/>
</dbReference>
<dbReference type="Gene3D" id="3.40.630.10">
    <property type="entry name" value="Zn peptidases"/>
    <property type="match status" value="1"/>
</dbReference>
<proteinExistence type="inferred from homology"/>
<dbReference type="GO" id="GO:0005737">
    <property type="term" value="C:cytoplasm"/>
    <property type="evidence" value="ECO:0007669"/>
    <property type="project" value="UniProtKB-SubCell"/>
</dbReference>
<feature type="binding site" evidence="8">
    <location>
        <position position="295"/>
    </location>
    <ligand>
        <name>Mn(2+)</name>
        <dbReference type="ChEBI" id="CHEBI:29035"/>
        <label>1</label>
    </ligand>
</feature>
<evidence type="ECO:0000256" key="1">
    <source>
        <dbReference type="ARBA" id="ARBA00000135"/>
    </source>
</evidence>
<name>A0ABD7M6S5_MICLU</name>
<evidence type="ECO:0000256" key="5">
    <source>
        <dbReference type="ARBA" id="ARBA00022670"/>
    </source>
</evidence>
<comment type="caution">
    <text evidence="11">The sequence shown here is derived from an EMBL/GenBank/DDBJ whole genome shotgun (WGS) entry which is preliminary data.</text>
</comment>
<comment type="function">
    <text evidence="7 8">Presumably involved in the processing and regular turnover of intracellular proteins. Catalyzes the removal of unsubstituted N-terminal amino acids from various peptides.</text>
</comment>
<feature type="binding site" evidence="8">
    <location>
        <position position="295"/>
    </location>
    <ligand>
        <name>Mn(2+)</name>
        <dbReference type="ChEBI" id="CHEBI:29035"/>
        <label>2</label>
    </ligand>
</feature>
<dbReference type="HAMAP" id="MF_00181">
    <property type="entry name" value="Cytosol_peptidase_M17"/>
    <property type="match status" value="1"/>
</dbReference>
<feature type="domain" description="Cytosol aminopeptidase" evidence="10">
    <location>
        <begin position="370"/>
        <end position="377"/>
    </location>
</feature>
<protein>
    <recommendedName>
        <fullName evidence="8">Probable cytosol aminopeptidase</fullName>
        <ecNumber evidence="8">3.4.11.1</ecNumber>
    </recommendedName>
    <alternativeName>
        <fullName evidence="8">Leucine aminopeptidase</fullName>
        <shortName evidence="8">LAP</shortName>
        <ecNumber evidence="8">3.4.11.10</ecNumber>
    </alternativeName>
    <alternativeName>
        <fullName evidence="8">Leucyl aminopeptidase</fullName>
    </alternativeName>
</protein>